<keyword evidence="3 6" id="KW-1133">Transmembrane helix</keyword>
<evidence type="ECO:0000313" key="8">
    <source>
        <dbReference type="Proteomes" id="UP000325577"/>
    </source>
</evidence>
<comment type="subcellular location">
    <subcellularLocation>
        <location evidence="1">Membrane</location>
        <topology evidence="1">Multi-pass membrane protein</topology>
    </subcellularLocation>
</comment>
<keyword evidence="4 6" id="KW-0472">Membrane</keyword>
<feature type="transmembrane region" description="Helical" evidence="6">
    <location>
        <begin position="54"/>
        <end position="72"/>
    </location>
</feature>
<sequence>MDSVSVVSHEAGRVEKREAAGFIENRSPRTTFLACVGFHEYFSPEMWRAALTELMATGALVFTLTTSIIACLDSHERDPKFIVPIIVFIIAFLFLMATVPLSGGHMSPVFTFIAALKGMITFARASIYILAQCIGSIIGFLIIKSVMDHDEAHKYSLGGCTIDSRQSITKPKLRNCIDTGVFMRWPEPGTVLRSGFAAWRTLVEGALGVLGRAIFRLHCVLWFLYDLTKGRLGVGGWTA</sequence>
<gene>
    <name evidence="7" type="ORF">F0562_020487</name>
</gene>
<feature type="transmembrane region" description="Helical" evidence="6">
    <location>
        <begin position="81"/>
        <end position="102"/>
    </location>
</feature>
<reference evidence="7 8" key="1">
    <citation type="submission" date="2019-09" db="EMBL/GenBank/DDBJ databases">
        <title>A chromosome-level genome assembly of the Chinese tupelo Nyssa sinensis.</title>
        <authorList>
            <person name="Yang X."/>
            <person name="Kang M."/>
            <person name="Yang Y."/>
            <person name="Xiong H."/>
            <person name="Wang M."/>
            <person name="Zhang Z."/>
            <person name="Wang Z."/>
            <person name="Wu H."/>
            <person name="Ma T."/>
            <person name="Liu J."/>
            <person name="Xi Z."/>
        </authorList>
    </citation>
    <scope>NUCLEOTIDE SEQUENCE [LARGE SCALE GENOMIC DNA]</scope>
    <source>
        <strain evidence="7">J267</strain>
        <tissue evidence="7">Leaf</tissue>
    </source>
</reference>
<organism evidence="7 8">
    <name type="scientific">Nyssa sinensis</name>
    <dbReference type="NCBI Taxonomy" id="561372"/>
    <lineage>
        <taxon>Eukaryota</taxon>
        <taxon>Viridiplantae</taxon>
        <taxon>Streptophyta</taxon>
        <taxon>Embryophyta</taxon>
        <taxon>Tracheophyta</taxon>
        <taxon>Spermatophyta</taxon>
        <taxon>Magnoliopsida</taxon>
        <taxon>eudicotyledons</taxon>
        <taxon>Gunneridae</taxon>
        <taxon>Pentapetalae</taxon>
        <taxon>asterids</taxon>
        <taxon>Cornales</taxon>
        <taxon>Nyssaceae</taxon>
        <taxon>Nyssa</taxon>
    </lineage>
</organism>
<evidence type="ECO:0008006" key="9">
    <source>
        <dbReference type="Google" id="ProtNLM"/>
    </source>
</evidence>
<dbReference type="OrthoDB" id="3222at2759"/>
<evidence type="ECO:0000256" key="5">
    <source>
        <dbReference type="RuleBase" id="RU000477"/>
    </source>
</evidence>
<evidence type="ECO:0000256" key="2">
    <source>
        <dbReference type="ARBA" id="ARBA00022692"/>
    </source>
</evidence>
<proteinExistence type="inferred from homology"/>
<evidence type="ECO:0000313" key="7">
    <source>
        <dbReference type="EMBL" id="KAA8546062.1"/>
    </source>
</evidence>
<dbReference type="Pfam" id="PF00230">
    <property type="entry name" value="MIP"/>
    <property type="match status" value="1"/>
</dbReference>
<dbReference type="GO" id="GO:0016020">
    <property type="term" value="C:membrane"/>
    <property type="evidence" value="ECO:0007669"/>
    <property type="project" value="UniProtKB-SubCell"/>
</dbReference>
<dbReference type="GO" id="GO:0015267">
    <property type="term" value="F:channel activity"/>
    <property type="evidence" value="ECO:0007669"/>
    <property type="project" value="InterPro"/>
</dbReference>
<dbReference type="InterPro" id="IPR023271">
    <property type="entry name" value="Aquaporin-like"/>
</dbReference>
<keyword evidence="2 5" id="KW-0812">Transmembrane</keyword>
<dbReference type="PANTHER" id="PTHR47002">
    <property type="entry name" value="AQUAPORIN-LIKE"/>
    <property type="match status" value="1"/>
</dbReference>
<accession>A0A5J5BWU4</accession>
<dbReference type="PRINTS" id="PR00783">
    <property type="entry name" value="MINTRINSICP"/>
</dbReference>
<dbReference type="SUPFAM" id="SSF81338">
    <property type="entry name" value="Aquaporin-like"/>
    <property type="match status" value="1"/>
</dbReference>
<dbReference type="PANTHER" id="PTHR47002:SF6">
    <property type="entry name" value="X INTRINSIC PROTEIN"/>
    <property type="match status" value="1"/>
</dbReference>
<evidence type="ECO:0000256" key="3">
    <source>
        <dbReference type="ARBA" id="ARBA00022989"/>
    </source>
</evidence>
<name>A0A5J5BWU4_9ASTE</name>
<feature type="transmembrane region" description="Helical" evidence="6">
    <location>
        <begin position="122"/>
        <end position="143"/>
    </location>
</feature>
<evidence type="ECO:0000256" key="4">
    <source>
        <dbReference type="ARBA" id="ARBA00023136"/>
    </source>
</evidence>
<dbReference type="Gene3D" id="1.20.1080.10">
    <property type="entry name" value="Glycerol uptake facilitator protein"/>
    <property type="match status" value="1"/>
</dbReference>
<comment type="similarity">
    <text evidence="5">Belongs to the MIP/aquaporin (TC 1.A.8) family.</text>
</comment>
<evidence type="ECO:0000256" key="1">
    <source>
        <dbReference type="ARBA" id="ARBA00004141"/>
    </source>
</evidence>
<dbReference type="AlphaFoldDB" id="A0A5J5BWU4"/>
<dbReference type="EMBL" id="CM018033">
    <property type="protein sequence ID" value="KAA8546062.1"/>
    <property type="molecule type" value="Genomic_DNA"/>
</dbReference>
<evidence type="ECO:0000256" key="6">
    <source>
        <dbReference type="SAM" id="Phobius"/>
    </source>
</evidence>
<dbReference type="Proteomes" id="UP000325577">
    <property type="component" value="Linkage Group LG10"/>
</dbReference>
<keyword evidence="5" id="KW-0813">Transport</keyword>
<dbReference type="InterPro" id="IPR000425">
    <property type="entry name" value="MIP"/>
</dbReference>
<keyword evidence="8" id="KW-1185">Reference proteome</keyword>
<protein>
    <recommendedName>
        <fullName evidence="9">Aquaporin</fullName>
    </recommendedName>
</protein>